<evidence type="ECO:0000259" key="2">
    <source>
        <dbReference type="Pfam" id="PF00326"/>
    </source>
</evidence>
<dbReference type="AlphaFoldDB" id="A0A1Y2GLU1"/>
<dbReference type="GeneID" id="33572025"/>
<accession>A0A1Y2GLU1</accession>
<dbReference type="InterPro" id="IPR001375">
    <property type="entry name" value="Peptidase_S9_cat"/>
</dbReference>
<dbReference type="Pfam" id="PF00326">
    <property type="entry name" value="Peptidase_S9"/>
    <property type="match status" value="1"/>
</dbReference>
<feature type="signal peptide" evidence="1">
    <location>
        <begin position="1"/>
        <end position="23"/>
    </location>
</feature>
<dbReference type="PANTHER" id="PTHR42972">
    <property type="entry name" value="TOL-PAL SYSTEM PROTEIN TOLB"/>
    <property type="match status" value="1"/>
</dbReference>
<dbReference type="Gene3D" id="3.40.50.1820">
    <property type="entry name" value="alpha/beta hydrolase"/>
    <property type="match status" value="1"/>
</dbReference>
<sequence length="1042" mass="115774">MISSSFLVLLFAFFVGIATPAKAGSLLFQPDVKKQTVMDNNIFSTSVSSSHHGRDQLQIGVDFNWQLLGPFPTGMREQDFGADPLEAFGGFRELKYDEDAKYPSELARDGVVRWQTTQMDREGWINISYPEIDWKFNQQFLGWAFNQFQAWARSTFTIPSHIGDGDGLCPVIIQCENVGDFYVDDQRLSGDWYGYGLTRHTLRLKPGIQHILSVRVVHEVRIFGGVITPPPSKFKCELKIPFATWSKDLEPQYQHHRRHQGMTVQVIKEGYGGLVLMDLVDDALAGKYISVALRNVDTEKVLVQSVKVLQGSDRFKAELKDVSTGIRLTPSSHRPIVIRLEETGAKASNGALAPTFTLEFQLKWLTPAPVRNGDSKVETLETDPITLKQRKWGEVYHYTFLDFDNTVQYAAAIPPSDPSSQPKGFNSVPVIVALHGAGVEVSQKSFWLTEYKRREHSWVVLPTGRSPWGYDWHGASIKNVMSAIQSLSDSLPGVPKHLRGLPGIKPDPERLLMAGHSNGGQGAWYFVTHFPDKAIAATPAAGYVNIKQYVPYLGWQSDSYTDSHLRGLLEASIIEFDNNLHMSNTVGVPILARTGSEDDNVPPFNSRKMVRLGQENAHDLSAIRLSEVSGEGHWFTGALHDETMQKFLKGHLFDNITSGAVEASISHPFEDFGSYRDNRTGAKAVTLPPFPKSFEITVINPAGMGSRGGIQVEQLHIPFRKGTIRVQAREEASGVQDGAVEITWELRTTNIRRFQFLDSSLLQQRRGGRLTKLIVDGVTFYLGDDDNSCNNRGATVSNVAQVTFVRDHLSKTRQHSWQFMTSSEWSHIERNRDTYGPAIQVLEKRLVVIVGTNFSGNGIPPDLVGTADRISKLIAHDIYLYGRGDVEVMDDEEYMTKLHRNRVSGDTSTEKTNLVLIGDAHQNSATKHVLAQTFQEVTIEAQRGCVSIDPRPETAAVPSEFCGPGIGLLMIRPWGSSNLAMVIAGVDSQGLETAARLFPKRTGLLVPDWIVTGPEMGWKGAGGILAAGFWGNHWEYLPTMSA</sequence>
<dbReference type="InParanoid" id="A0A1Y2GLU1"/>
<evidence type="ECO:0000313" key="4">
    <source>
        <dbReference type="Proteomes" id="UP000193648"/>
    </source>
</evidence>
<dbReference type="InterPro" id="IPR029058">
    <property type="entry name" value="AB_hydrolase_fold"/>
</dbReference>
<comment type="caution">
    <text evidence="3">The sequence shown here is derived from an EMBL/GenBank/DDBJ whole genome shotgun (WGS) entry which is preliminary data.</text>
</comment>
<dbReference type="PANTHER" id="PTHR42972:SF9">
    <property type="entry name" value="PEPTIDASE S9 PROLYL OLIGOPEPTIDASE CATALYTIC DOMAIN-CONTAINING PROTEIN"/>
    <property type="match status" value="1"/>
</dbReference>
<dbReference type="GO" id="GO:0006508">
    <property type="term" value="P:proteolysis"/>
    <property type="evidence" value="ECO:0007669"/>
    <property type="project" value="InterPro"/>
</dbReference>
<dbReference type="STRING" id="64571.A0A1Y2GLU1"/>
<evidence type="ECO:0000256" key="1">
    <source>
        <dbReference type="SAM" id="SignalP"/>
    </source>
</evidence>
<dbReference type="GO" id="GO:0008236">
    <property type="term" value="F:serine-type peptidase activity"/>
    <property type="evidence" value="ECO:0007669"/>
    <property type="project" value="InterPro"/>
</dbReference>
<dbReference type="SUPFAM" id="SSF53474">
    <property type="entry name" value="alpha/beta-Hydrolases"/>
    <property type="match status" value="1"/>
</dbReference>
<organism evidence="3 4">
    <name type="scientific">Lobosporangium transversale</name>
    <dbReference type="NCBI Taxonomy" id="64571"/>
    <lineage>
        <taxon>Eukaryota</taxon>
        <taxon>Fungi</taxon>
        <taxon>Fungi incertae sedis</taxon>
        <taxon>Mucoromycota</taxon>
        <taxon>Mortierellomycotina</taxon>
        <taxon>Mortierellomycetes</taxon>
        <taxon>Mortierellales</taxon>
        <taxon>Mortierellaceae</taxon>
        <taxon>Lobosporangium</taxon>
    </lineage>
</organism>
<feature type="domain" description="Peptidase S9 prolyl oligopeptidase catalytic" evidence="2">
    <location>
        <begin position="507"/>
        <end position="638"/>
    </location>
</feature>
<feature type="chain" id="PRO_5013208945" description="Peptidase S9 prolyl oligopeptidase catalytic domain-containing protein" evidence="1">
    <location>
        <begin position="24"/>
        <end position="1042"/>
    </location>
</feature>
<name>A0A1Y2GLU1_9FUNG</name>
<dbReference type="Proteomes" id="UP000193648">
    <property type="component" value="Unassembled WGS sequence"/>
</dbReference>
<proteinExistence type="predicted"/>
<keyword evidence="4" id="KW-1185">Reference proteome</keyword>
<evidence type="ECO:0000313" key="3">
    <source>
        <dbReference type="EMBL" id="ORZ13781.1"/>
    </source>
</evidence>
<dbReference type="EMBL" id="MCFF01000022">
    <property type="protein sequence ID" value="ORZ13781.1"/>
    <property type="molecule type" value="Genomic_DNA"/>
</dbReference>
<dbReference type="RefSeq" id="XP_021880565.1">
    <property type="nucleotide sequence ID" value="XM_022030182.1"/>
</dbReference>
<protein>
    <recommendedName>
        <fullName evidence="2">Peptidase S9 prolyl oligopeptidase catalytic domain-containing protein</fullName>
    </recommendedName>
</protein>
<keyword evidence="1" id="KW-0732">Signal</keyword>
<gene>
    <name evidence="3" type="ORF">BCR41DRAFT_422700</name>
</gene>
<reference evidence="3 4" key="1">
    <citation type="submission" date="2016-07" db="EMBL/GenBank/DDBJ databases">
        <title>Pervasive Adenine N6-methylation of Active Genes in Fungi.</title>
        <authorList>
            <consortium name="DOE Joint Genome Institute"/>
            <person name="Mondo S.J."/>
            <person name="Dannebaum R.O."/>
            <person name="Kuo R.C."/>
            <person name="Labutti K."/>
            <person name="Haridas S."/>
            <person name="Kuo A."/>
            <person name="Salamov A."/>
            <person name="Ahrendt S.R."/>
            <person name="Lipzen A."/>
            <person name="Sullivan W."/>
            <person name="Andreopoulos W.B."/>
            <person name="Clum A."/>
            <person name="Lindquist E."/>
            <person name="Daum C."/>
            <person name="Ramamoorthy G.K."/>
            <person name="Gryganskyi A."/>
            <person name="Culley D."/>
            <person name="Magnuson J.K."/>
            <person name="James T.Y."/>
            <person name="O'Malley M.A."/>
            <person name="Stajich J.E."/>
            <person name="Spatafora J.W."/>
            <person name="Visel A."/>
            <person name="Grigoriev I.V."/>
        </authorList>
    </citation>
    <scope>NUCLEOTIDE SEQUENCE [LARGE SCALE GENOMIC DNA]</scope>
    <source>
        <strain evidence="3 4">NRRL 3116</strain>
    </source>
</reference>
<dbReference type="OrthoDB" id="449091at2759"/>